<evidence type="ECO:0000259" key="2">
    <source>
        <dbReference type="Pfam" id="PF02350"/>
    </source>
</evidence>
<accession>A0ABS4D5M7</accession>
<keyword evidence="4" id="KW-1185">Reference proteome</keyword>
<sequence length="124" mass="13594">MIMQILTVLGARPQFIKAAPVSKALREAGHHEYLVHTGQHYDHAMSQIFFDELGIPQPDVNLGVGSGGHGKQTGAMLMRLEEVMLPASDDSVDGDGEGRVEYCKMVSIPMDEDNRKVQTNRAGF</sequence>
<organism evidence="3 4">
    <name type="scientific">Candidatus Chloroploca mongolica</name>
    <dbReference type="NCBI Taxonomy" id="2528176"/>
    <lineage>
        <taxon>Bacteria</taxon>
        <taxon>Bacillati</taxon>
        <taxon>Chloroflexota</taxon>
        <taxon>Chloroflexia</taxon>
        <taxon>Chloroflexales</taxon>
        <taxon>Chloroflexineae</taxon>
        <taxon>Oscillochloridaceae</taxon>
        <taxon>Candidatus Chloroploca</taxon>
    </lineage>
</organism>
<dbReference type="Proteomes" id="UP001193081">
    <property type="component" value="Unassembled WGS sequence"/>
</dbReference>
<dbReference type="PANTHER" id="PTHR43174">
    <property type="entry name" value="UDP-N-ACETYLGLUCOSAMINE 2-EPIMERASE"/>
    <property type="match status" value="1"/>
</dbReference>
<dbReference type="Pfam" id="PF02350">
    <property type="entry name" value="Epimerase_2"/>
    <property type="match status" value="1"/>
</dbReference>
<gene>
    <name evidence="3" type="ORF">EYB53_003385</name>
</gene>
<feature type="domain" description="UDP-N-acetylglucosamine 2-epimerase" evidence="2">
    <location>
        <begin position="24"/>
        <end position="86"/>
    </location>
</feature>
<protein>
    <submittedName>
        <fullName evidence="3">UDP-N-acetylglucosamine 2-epimerase</fullName>
    </submittedName>
</protein>
<keyword evidence="1" id="KW-0413">Isomerase</keyword>
<dbReference type="PANTHER" id="PTHR43174:SF1">
    <property type="entry name" value="UDP-N-ACETYLGLUCOSAMINE 2-EPIMERASE"/>
    <property type="match status" value="1"/>
</dbReference>
<dbReference type="SUPFAM" id="SSF53756">
    <property type="entry name" value="UDP-Glycosyltransferase/glycogen phosphorylase"/>
    <property type="match status" value="1"/>
</dbReference>
<dbReference type="InterPro" id="IPR003331">
    <property type="entry name" value="UDP_GlcNAc_Epimerase_2_dom"/>
</dbReference>
<comment type="similarity">
    <text evidence="1">Belongs to the UDP-N-acetylglucosamine 2-epimerase family.</text>
</comment>
<dbReference type="Gene3D" id="3.40.50.2000">
    <property type="entry name" value="Glycogen Phosphorylase B"/>
    <property type="match status" value="1"/>
</dbReference>
<dbReference type="InterPro" id="IPR029767">
    <property type="entry name" value="WecB-like"/>
</dbReference>
<evidence type="ECO:0000256" key="1">
    <source>
        <dbReference type="RuleBase" id="RU003513"/>
    </source>
</evidence>
<dbReference type="EMBL" id="SIJK02000004">
    <property type="protein sequence ID" value="MBP1464747.1"/>
    <property type="molecule type" value="Genomic_DNA"/>
</dbReference>
<evidence type="ECO:0000313" key="4">
    <source>
        <dbReference type="Proteomes" id="UP001193081"/>
    </source>
</evidence>
<name>A0ABS4D5M7_9CHLR</name>
<comment type="caution">
    <text evidence="3">The sequence shown here is derived from an EMBL/GenBank/DDBJ whole genome shotgun (WGS) entry which is preliminary data.</text>
</comment>
<reference evidence="3 4" key="1">
    <citation type="submission" date="2021-03" db="EMBL/GenBank/DDBJ databases">
        <authorList>
            <person name="Grouzdev D.S."/>
        </authorList>
    </citation>
    <scope>NUCLEOTIDE SEQUENCE [LARGE SCALE GENOMIC DNA]</scope>
    <source>
        <strain evidence="3 4">M50-1</strain>
    </source>
</reference>
<proteinExistence type="inferred from homology"/>
<evidence type="ECO:0000313" key="3">
    <source>
        <dbReference type="EMBL" id="MBP1464747.1"/>
    </source>
</evidence>